<protein>
    <submittedName>
        <fullName evidence="1">Uncharacterized protein</fullName>
    </submittedName>
</protein>
<name>A0A1S6UB53_9CAUD</name>
<proteinExistence type="predicted"/>
<keyword evidence="2" id="KW-1185">Reference proteome</keyword>
<sequence length="87" mass="10338">MNKKAKKRIFNTVIETSSEHCKYNYWYHNLLRKTILLMSKGKYRKSEKEIIQILTARHGKPKYNPTPEQHDEMVRLEQSVGLMCGVK</sequence>
<evidence type="ECO:0000313" key="1">
    <source>
        <dbReference type="EMBL" id="AQW88985.1"/>
    </source>
</evidence>
<evidence type="ECO:0000313" key="2">
    <source>
        <dbReference type="Proteomes" id="UP000221837"/>
    </source>
</evidence>
<dbReference type="OrthoDB" id="34064at10239"/>
<reference evidence="1" key="1">
    <citation type="submission" date="2017-02" db="EMBL/GenBank/DDBJ databases">
        <title>Genome sequence of Serratia marcescens phage BF.</title>
        <authorList>
            <person name="Casey E."/>
            <person name="Fitzgerald B."/>
            <person name="Mahony J."/>
            <person name="Lugli G."/>
            <person name="Ventura M."/>
            <person name="van Sinderen D."/>
        </authorList>
    </citation>
    <scope>NUCLEOTIDE SEQUENCE [LARGE SCALE GENOMIC DNA]</scope>
</reference>
<dbReference type="EMBL" id="KY630187">
    <property type="protein sequence ID" value="AQW88985.1"/>
    <property type="molecule type" value="Genomic_DNA"/>
</dbReference>
<dbReference type="Proteomes" id="UP000221837">
    <property type="component" value="Genome"/>
</dbReference>
<gene>
    <name evidence="1" type="ORF">BF_0460</name>
</gene>
<organism evidence="1 2">
    <name type="scientific">Serratia phage BF</name>
    <dbReference type="NCBI Taxonomy" id="1962671"/>
    <lineage>
        <taxon>Viruses</taxon>
        <taxon>Duplodnaviria</taxon>
        <taxon>Heunggongvirae</taxon>
        <taxon>Uroviricota</taxon>
        <taxon>Caudoviricetes</taxon>
        <taxon>Eneladusvirus</taxon>
        <taxon>Eneladusvirus BF</taxon>
    </lineage>
</organism>
<accession>A0A1S6UB53</accession>